<dbReference type="EMBL" id="RAPO01000001">
    <property type="protein sequence ID" value="RKD98229.1"/>
    <property type="molecule type" value="Genomic_DNA"/>
</dbReference>
<comment type="caution">
    <text evidence="3">The sequence shown here is derived from an EMBL/GenBank/DDBJ whole genome shotgun (WGS) entry which is preliminary data.</text>
</comment>
<organism evidence="3 4">
    <name type="scientific">Halopiger aswanensis</name>
    <dbReference type="NCBI Taxonomy" id="148449"/>
    <lineage>
        <taxon>Archaea</taxon>
        <taxon>Methanobacteriati</taxon>
        <taxon>Methanobacteriota</taxon>
        <taxon>Stenosarchaea group</taxon>
        <taxon>Halobacteria</taxon>
        <taxon>Halobacteriales</taxon>
        <taxon>Natrialbaceae</taxon>
        <taxon>Halopiger</taxon>
    </lineage>
</organism>
<sequence length="144" mass="16014">MSRKTMVAYDGSPQAKAALRYALEEYPEAEITAVHVIRLPEGYWTLFVESEEDFPGRERAEAQARDLLDEADEMTAGADRSLETVIVKGEPAQELVDYAIDNDFDQIVMGSHGRQGASRLLFGSVAEKVVRRAPMTVVVVHETE</sequence>
<evidence type="ECO:0000313" key="3">
    <source>
        <dbReference type="EMBL" id="RKD98229.1"/>
    </source>
</evidence>
<keyword evidence="4" id="KW-1185">Reference proteome</keyword>
<dbReference type="SUPFAM" id="SSF52402">
    <property type="entry name" value="Adenine nucleotide alpha hydrolases-like"/>
    <property type="match status" value="1"/>
</dbReference>
<evidence type="ECO:0000256" key="1">
    <source>
        <dbReference type="ARBA" id="ARBA00008791"/>
    </source>
</evidence>
<dbReference type="PANTHER" id="PTHR46268">
    <property type="entry name" value="STRESS RESPONSE PROTEIN NHAX"/>
    <property type="match status" value="1"/>
</dbReference>
<dbReference type="AlphaFoldDB" id="A0A3R7GLT9"/>
<protein>
    <submittedName>
        <fullName evidence="3">Nucleotide-binding universal stress UspA family protein</fullName>
    </submittedName>
</protein>
<dbReference type="Proteomes" id="UP000283805">
    <property type="component" value="Unassembled WGS sequence"/>
</dbReference>
<gene>
    <name evidence="3" type="ORF">ATJ93_1234</name>
</gene>
<dbReference type="InterPro" id="IPR006015">
    <property type="entry name" value="Universal_stress_UspA"/>
</dbReference>
<name>A0A3R7GLT9_9EURY</name>
<comment type="similarity">
    <text evidence="1">Belongs to the universal stress protein A family.</text>
</comment>
<feature type="domain" description="UspA" evidence="2">
    <location>
        <begin position="1"/>
        <end position="141"/>
    </location>
</feature>
<dbReference type="Pfam" id="PF00582">
    <property type="entry name" value="Usp"/>
    <property type="match status" value="1"/>
</dbReference>
<reference evidence="3 4" key="1">
    <citation type="submission" date="2018-09" db="EMBL/GenBank/DDBJ databases">
        <title>Genomic Encyclopedia of Archaeal and Bacterial Type Strains, Phase II (KMG-II): from individual species to whole genera.</title>
        <authorList>
            <person name="Goeker M."/>
        </authorList>
    </citation>
    <scope>NUCLEOTIDE SEQUENCE [LARGE SCALE GENOMIC DNA]</scope>
    <source>
        <strain evidence="3 4">DSM 13151</strain>
    </source>
</reference>
<dbReference type="InterPro" id="IPR014729">
    <property type="entry name" value="Rossmann-like_a/b/a_fold"/>
</dbReference>
<evidence type="ECO:0000259" key="2">
    <source>
        <dbReference type="Pfam" id="PF00582"/>
    </source>
</evidence>
<dbReference type="OrthoDB" id="105697at2157"/>
<dbReference type="Gene3D" id="3.40.50.620">
    <property type="entry name" value="HUPs"/>
    <property type="match status" value="1"/>
</dbReference>
<dbReference type="InterPro" id="IPR006016">
    <property type="entry name" value="UspA"/>
</dbReference>
<dbReference type="CDD" id="cd00293">
    <property type="entry name" value="USP-like"/>
    <property type="match status" value="1"/>
</dbReference>
<dbReference type="RefSeq" id="WP_120243674.1">
    <property type="nucleotide sequence ID" value="NZ_RAPO01000001.1"/>
</dbReference>
<dbReference type="PRINTS" id="PR01438">
    <property type="entry name" value="UNVRSLSTRESS"/>
</dbReference>
<proteinExistence type="inferred from homology"/>
<dbReference type="PANTHER" id="PTHR46268:SF24">
    <property type="entry name" value="UNIVERSAL STRESS PROTEIN"/>
    <property type="match status" value="1"/>
</dbReference>
<evidence type="ECO:0000313" key="4">
    <source>
        <dbReference type="Proteomes" id="UP000283805"/>
    </source>
</evidence>
<accession>A0A3R7GLT9</accession>